<dbReference type="Proteomes" id="UP001145114">
    <property type="component" value="Unassembled WGS sequence"/>
</dbReference>
<reference evidence="1" key="1">
    <citation type="submission" date="2022-06" db="EMBL/GenBank/DDBJ databases">
        <title>Phylogenomic reconstructions and comparative analyses of Kickxellomycotina fungi.</title>
        <authorList>
            <person name="Reynolds N.K."/>
            <person name="Stajich J.E."/>
            <person name="Barry K."/>
            <person name="Grigoriev I.V."/>
            <person name="Crous P."/>
            <person name="Smith M.E."/>
        </authorList>
    </citation>
    <scope>NUCLEOTIDE SEQUENCE</scope>
    <source>
        <strain evidence="1">RSA 2271</strain>
    </source>
</reference>
<protein>
    <submittedName>
        <fullName evidence="1">Uncharacterized protein</fullName>
    </submittedName>
</protein>
<gene>
    <name evidence="1" type="ORF">EV182_001896</name>
</gene>
<keyword evidence="2" id="KW-1185">Reference proteome</keyword>
<proteinExistence type="predicted"/>
<feature type="non-terminal residue" evidence="1">
    <location>
        <position position="1"/>
    </location>
</feature>
<evidence type="ECO:0000313" key="1">
    <source>
        <dbReference type="EMBL" id="KAJ1679510.1"/>
    </source>
</evidence>
<comment type="caution">
    <text evidence="1">The sequence shown here is derived from an EMBL/GenBank/DDBJ whole genome shotgun (WGS) entry which is preliminary data.</text>
</comment>
<evidence type="ECO:0000313" key="2">
    <source>
        <dbReference type="Proteomes" id="UP001145114"/>
    </source>
</evidence>
<name>A0ACC1HW16_9FUNG</name>
<accession>A0ACC1HW16</accession>
<dbReference type="EMBL" id="JAMZIH010000336">
    <property type="protein sequence ID" value="KAJ1679510.1"/>
    <property type="molecule type" value="Genomic_DNA"/>
</dbReference>
<sequence>TTEPDNYFTICVQKINHPRRPIQINVTHLQDIGLVKQHVSRVLHVPVDDLTLLFKGKVLNNSNLVSDYGLQSGDVLHMRLKKSSTPSGDDIETGGNLDQAGTTEQMDPCFDNWPGPIRRVSSHTPSLFISQPHIPVAPHVATPTAPPQQDNSTARAQPAPQSQPVAAAASSATSPTQAAARPAESTLEALRNNASPFRVDLQKLLYQSFPPDQATAVSKLLDSYFSQF</sequence>
<organism evidence="1 2">
    <name type="scientific">Spiromyces aspiralis</name>
    <dbReference type="NCBI Taxonomy" id="68401"/>
    <lineage>
        <taxon>Eukaryota</taxon>
        <taxon>Fungi</taxon>
        <taxon>Fungi incertae sedis</taxon>
        <taxon>Zoopagomycota</taxon>
        <taxon>Kickxellomycotina</taxon>
        <taxon>Kickxellomycetes</taxon>
        <taxon>Kickxellales</taxon>
        <taxon>Kickxellaceae</taxon>
        <taxon>Spiromyces</taxon>
    </lineage>
</organism>